<evidence type="ECO:0000256" key="5">
    <source>
        <dbReference type="ARBA" id="ARBA00022692"/>
    </source>
</evidence>
<sequence>PPPCSSASPFVLLLVPSAPEHRERRRAVRDTWGGSWGGSSGSLPSRTVFVLGSPSSPAAQRELAAEWRRHGDIL</sequence>
<evidence type="ECO:0000256" key="4">
    <source>
        <dbReference type="ARBA" id="ARBA00022679"/>
    </source>
</evidence>
<keyword evidence="9" id="KW-0472">Membrane</keyword>
<dbReference type="InterPro" id="IPR002659">
    <property type="entry name" value="Glyco_trans_31"/>
</dbReference>
<dbReference type="AlphaFoldDB" id="A0A7L1M7R0"/>
<reference evidence="11 12" key="1">
    <citation type="submission" date="2019-09" db="EMBL/GenBank/DDBJ databases">
        <title>Bird 10,000 Genomes (B10K) Project - Family phase.</title>
        <authorList>
            <person name="Zhang G."/>
        </authorList>
    </citation>
    <scope>NUCLEOTIDE SEQUENCE [LARGE SCALE GENOMIC DNA]</scope>
    <source>
        <strain evidence="11">B10K-DU-002-23</strain>
        <tissue evidence="11">Muscle</tissue>
    </source>
</reference>
<dbReference type="PANTHER" id="PTHR11214:SF378">
    <property type="entry name" value="BETA-1,3-GALACTOSYLTRANSFERASE 4"/>
    <property type="match status" value="1"/>
</dbReference>
<comment type="subcellular location">
    <subcellularLocation>
        <location evidence="1 10">Golgi apparatus membrane</location>
        <topology evidence="1 10">Single-pass type II membrane protein</topology>
    </subcellularLocation>
</comment>
<keyword evidence="6" id="KW-0735">Signal-anchor</keyword>
<keyword evidence="5" id="KW-0812">Transmembrane</keyword>
<evidence type="ECO:0000256" key="1">
    <source>
        <dbReference type="ARBA" id="ARBA00004323"/>
    </source>
</evidence>
<dbReference type="EMBL" id="VXBU01008763">
    <property type="protein sequence ID" value="NXN83286.1"/>
    <property type="molecule type" value="Genomic_DNA"/>
</dbReference>
<dbReference type="GO" id="GO:0006493">
    <property type="term" value="P:protein O-linked glycosylation"/>
    <property type="evidence" value="ECO:0007669"/>
    <property type="project" value="TreeGrafter"/>
</dbReference>
<evidence type="ECO:0000313" key="12">
    <source>
        <dbReference type="Proteomes" id="UP000532545"/>
    </source>
</evidence>
<feature type="non-terminal residue" evidence="11">
    <location>
        <position position="74"/>
    </location>
</feature>
<evidence type="ECO:0000256" key="7">
    <source>
        <dbReference type="ARBA" id="ARBA00022989"/>
    </source>
</evidence>
<evidence type="ECO:0000256" key="2">
    <source>
        <dbReference type="ARBA" id="ARBA00008661"/>
    </source>
</evidence>
<keyword evidence="7" id="KW-1133">Transmembrane helix</keyword>
<dbReference type="OrthoDB" id="2139606at2759"/>
<organism evidence="11 12">
    <name type="scientific">Bombycilla garrulus</name>
    <name type="common">Bohemian waxwing</name>
    <name type="synonym">Lanius garrulus</name>
    <dbReference type="NCBI Taxonomy" id="125297"/>
    <lineage>
        <taxon>Eukaryota</taxon>
        <taxon>Metazoa</taxon>
        <taxon>Chordata</taxon>
        <taxon>Craniata</taxon>
        <taxon>Vertebrata</taxon>
        <taxon>Euteleostomi</taxon>
        <taxon>Archelosauria</taxon>
        <taxon>Archosauria</taxon>
        <taxon>Dinosauria</taxon>
        <taxon>Saurischia</taxon>
        <taxon>Theropoda</taxon>
        <taxon>Coelurosauria</taxon>
        <taxon>Aves</taxon>
        <taxon>Neognathae</taxon>
        <taxon>Neoaves</taxon>
        <taxon>Telluraves</taxon>
        <taxon>Australaves</taxon>
        <taxon>Passeriformes</taxon>
        <taxon>Bombycillidae</taxon>
        <taxon>Bombycilla</taxon>
    </lineage>
</organism>
<keyword evidence="4 11" id="KW-0808">Transferase</keyword>
<comment type="caution">
    <text evidence="11">The sequence shown here is derived from an EMBL/GenBank/DDBJ whole genome shotgun (WGS) entry which is preliminary data.</text>
</comment>
<feature type="non-terminal residue" evidence="11">
    <location>
        <position position="1"/>
    </location>
</feature>
<name>A0A7L1M7R0_BOMGA</name>
<dbReference type="PANTHER" id="PTHR11214">
    <property type="entry name" value="BETA-1,3-N-ACETYLGLUCOSAMINYLTRANSFERASE"/>
    <property type="match status" value="1"/>
</dbReference>
<comment type="similarity">
    <text evidence="2 10">Belongs to the glycosyltransferase 31 family.</text>
</comment>
<evidence type="ECO:0000256" key="8">
    <source>
        <dbReference type="ARBA" id="ARBA00023034"/>
    </source>
</evidence>
<evidence type="ECO:0000256" key="6">
    <source>
        <dbReference type="ARBA" id="ARBA00022968"/>
    </source>
</evidence>
<proteinExistence type="inferred from homology"/>
<keyword evidence="3 10" id="KW-0328">Glycosyltransferase</keyword>
<gene>
    <name evidence="11" type="primary">B3galt5_0</name>
    <name evidence="11" type="ORF">BOMGAR_R15804</name>
</gene>
<dbReference type="Proteomes" id="UP000532545">
    <property type="component" value="Unassembled WGS sequence"/>
</dbReference>
<protein>
    <recommendedName>
        <fullName evidence="10">Hexosyltransferase</fullName>
        <ecNumber evidence="10">2.4.1.-</ecNumber>
    </recommendedName>
</protein>
<evidence type="ECO:0000313" key="11">
    <source>
        <dbReference type="EMBL" id="NXN83286.1"/>
    </source>
</evidence>
<keyword evidence="8 10" id="KW-0333">Golgi apparatus</keyword>
<dbReference type="EC" id="2.4.1.-" evidence="10"/>
<evidence type="ECO:0000256" key="3">
    <source>
        <dbReference type="ARBA" id="ARBA00022676"/>
    </source>
</evidence>
<keyword evidence="12" id="KW-1185">Reference proteome</keyword>
<evidence type="ECO:0000256" key="10">
    <source>
        <dbReference type="RuleBase" id="RU363063"/>
    </source>
</evidence>
<accession>A0A7L1M7R0</accession>
<dbReference type="GO" id="GO:0000139">
    <property type="term" value="C:Golgi membrane"/>
    <property type="evidence" value="ECO:0007669"/>
    <property type="project" value="UniProtKB-SubCell"/>
</dbReference>
<evidence type="ECO:0000256" key="9">
    <source>
        <dbReference type="ARBA" id="ARBA00023136"/>
    </source>
</evidence>
<dbReference type="GO" id="GO:0016758">
    <property type="term" value="F:hexosyltransferase activity"/>
    <property type="evidence" value="ECO:0007669"/>
    <property type="project" value="InterPro"/>
</dbReference>